<evidence type="ECO:0000313" key="10">
    <source>
        <dbReference type="Proteomes" id="UP000260812"/>
    </source>
</evidence>
<reference evidence="9" key="1">
    <citation type="submission" date="2018-08" db="EMBL/GenBank/DDBJ databases">
        <title>A genome reference for cultivated species of the human gut microbiota.</title>
        <authorList>
            <person name="Zou Y."/>
            <person name="Xue W."/>
            <person name="Luo G."/>
        </authorList>
    </citation>
    <scope>NUCLEOTIDE SEQUENCE [LARGE SCALE GENOMIC DNA]</scope>
    <source>
        <strain evidence="9">TF05-5AC</strain>
    </source>
</reference>
<keyword evidence="10" id="KW-1185">Reference proteome</keyword>
<dbReference type="EMBL" id="QVLV01000033">
    <property type="protein sequence ID" value="RGE55956.1"/>
    <property type="molecule type" value="Genomic_DNA"/>
</dbReference>
<keyword evidence="3" id="KW-0328">Glycosyltransferase</keyword>
<dbReference type="GO" id="GO:0016763">
    <property type="term" value="F:pentosyltransferase activity"/>
    <property type="evidence" value="ECO:0007669"/>
    <property type="project" value="TreeGrafter"/>
</dbReference>
<protein>
    <recommendedName>
        <fullName evidence="11">Glycosyltransferase RgtA/B/C/D-like domain-containing protein</fullName>
    </recommendedName>
</protein>
<dbReference type="GeneID" id="97990367"/>
<evidence type="ECO:0000256" key="7">
    <source>
        <dbReference type="ARBA" id="ARBA00023136"/>
    </source>
</evidence>
<evidence type="ECO:0000313" key="9">
    <source>
        <dbReference type="EMBL" id="RGE55956.1"/>
    </source>
</evidence>
<accession>A0A3E3HVV3</accession>
<evidence type="ECO:0000256" key="1">
    <source>
        <dbReference type="ARBA" id="ARBA00004651"/>
    </source>
</evidence>
<keyword evidence="5 8" id="KW-0812">Transmembrane</keyword>
<sequence>MLSNWKISKSAVYLLFIILLCFCLCQYGLQRLFGFSLFPDEFGYWAPAAEMLGWDWSESVSLGSYYSFGYSLILTPVLYFVKDSITAYRTAVVLNMILMCAGLCLLYSLMRMLFSGIDKERAVLISGIAVLYPPWIFYMQMTMTEALLLFLYILICWLLIRFLENPRALTAVFLVLALVYIYFVHMRSIGLIAAGGITLFIWAFGSKNIGRRRKILLVLGVLVCLFLLGLRMKNVLIGLLYHTASSEVLSYNDYSGQWDKLRYLFSIQGWKIFLAGCAGKALYLGLATYGLGYGGIFFAVKKAAGSIKSIKNRKADSRSYFWIFLTLASLAQFFVTVIYTVGSAESGNERLDLFLQGRYSELMVPVLIALGLAQLLESGKIWMKTALTAGGTALLTLVAVCVVKGSKTGMTNIHGYTMLGMSYMLKEGACQPADFLWKAWLFGTVLAGAAALVAALCRKNRQMSWILTLLIILETALSLQAGEHYIYIGNSYGYGDVRMADKIKELTASRTERIIFIYEGGTPYIQQVQFRLRDKKVDIWDSQELESKWEHLEETDKVLLESESQYKEIFEARFEKSWEAGHLCLYYNSQ</sequence>
<feature type="transmembrane region" description="Helical" evidence="8">
    <location>
        <begin position="214"/>
        <end position="232"/>
    </location>
</feature>
<evidence type="ECO:0000256" key="6">
    <source>
        <dbReference type="ARBA" id="ARBA00022989"/>
    </source>
</evidence>
<evidence type="ECO:0000256" key="8">
    <source>
        <dbReference type="SAM" id="Phobius"/>
    </source>
</evidence>
<dbReference type="GO" id="GO:0005886">
    <property type="term" value="C:plasma membrane"/>
    <property type="evidence" value="ECO:0007669"/>
    <property type="project" value="UniProtKB-SubCell"/>
</dbReference>
<dbReference type="AlphaFoldDB" id="A0A3E3HVV3"/>
<comment type="subcellular location">
    <subcellularLocation>
        <location evidence="1">Cell membrane</location>
        <topology evidence="1">Multi-pass membrane protein</topology>
    </subcellularLocation>
</comment>
<evidence type="ECO:0000256" key="3">
    <source>
        <dbReference type="ARBA" id="ARBA00022676"/>
    </source>
</evidence>
<feature type="transmembrane region" description="Helical" evidence="8">
    <location>
        <begin position="63"/>
        <end position="81"/>
    </location>
</feature>
<feature type="transmembrane region" description="Helical" evidence="8">
    <location>
        <begin position="435"/>
        <end position="457"/>
    </location>
</feature>
<name>A0A3E3HVV3_9FIRM</name>
<keyword evidence="6 8" id="KW-1133">Transmembrane helix</keyword>
<keyword evidence="4" id="KW-0808">Transferase</keyword>
<feature type="transmembrane region" description="Helical" evidence="8">
    <location>
        <begin position="362"/>
        <end position="379"/>
    </location>
</feature>
<dbReference type="Proteomes" id="UP000260812">
    <property type="component" value="Unassembled WGS sequence"/>
</dbReference>
<feature type="transmembrane region" description="Helical" evidence="8">
    <location>
        <begin position="12"/>
        <end position="29"/>
    </location>
</feature>
<evidence type="ECO:0000256" key="2">
    <source>
        <dbReference type="ARBA" id="ARBA00022475"/>
    </source>
</evidence>
<dbReference type="GO" id="GO:0009103">
    <property type="term" value="P:lipopolysaccharide biosynthetic process"/>
    <property type="evidence" value="ECO:0007669"/>
    <property type="project" value="UniProtKB-ARBA"/>
</dbReference>
<feature type="transmembrane region" description="Helical" evidence="8">
    <location>
        <begin position="93"/>
        <end position="110"/>
    </location>
</feature>
<feature type="transmembrane region" description="Helical" evidence="8">
    <location>
        <begin position="320"/>
        <end position="342"/>
    </location>
</feature>
<keyword evidence="2" id="KW-1003">Cell membrane</keyword>
<gene>
    <name evidence="9" type="ORF">DXC51_26825</name>
</gene>
<keyword evidence="7 8" id="KW-0472">Membrane</keyword>
<dbReference type="PANTHER" id="PTHR33908:SF11">
    <property type="entry name" value="MEMBRANE PROTEIN"/>
    <property type="match status" value="1"/>
</dbReference>
<evidence type="ECO:0000256" key="5">
    <source>
        <dbReference type="ARBA" id="ARBA00022692"/>
    </source>
</evidence>
<dbReference type="PANTHER" id="PTHR33908">
    <property type="entry name" value="MANNOSYLTRANSFERASE YKCB-RELATED"/>
    <property type="match status" value="1"/>
</dbReference>
<feature type="transmembrane region" description="Helical" evidence="8">
    <location>
        <begin position="146"/>
        <end position="163"/>
    </location>
</feature>
<feature type="transmembrane region" description="Helical" evidence="8">
    <location>
        <begin position="281"/>
        <end position="300"/>
    </location>
</feature>
<feature type="transmembrane region" description="Helical" evidence="8">
    <location>
        <begin position="169"/>
        <end position="202"/>
    </location>
</feature>
<dbReference type="InterPro" id="IPR050297">
    <property type="entry name" value="LipidA_mod_glycosyltrf_83"/>
</dbReference>
<dbReference type="RefSeq" id="WP_117545783.1">
    <property type="nucleotide sequence ID" value="NZ_JBKUNB010000001.1"/>
</dbReference>
<evidence type="ECO:0008006" key="11">
    <source>
        <dbReference type="Google" id="ProtNLM"/>
    </source>
</evidence>
<organism evidence="9 10">
    <name type="scientific">Eisenbergiella massiliensis</name>
    <dbReference type="NCBI Taxonomy" id="1720294"/>
    <lineage>
        <taxon>Bacteria</taxon>
        <taxon>Bacillati</taxon>
        <taxon>Bacillota</taxon>
        <taxon>Clostridia</taxon>
        <taxon>Lachnospirales</taxon>
        <taxon>Lachnospiraceae</taxon>
        <taxon>Eisenbergiella</taxon>
    </lineage>
</organism>
<proteinExistence type="predicted"/>
<feature type="transmembrane region" description="Helical" evidence="8">
    <location>
        <begin position="386"/>
        <end position="406"/>
    </location>
</feature>
<evidence type="ECO:0000256" key="4">
    <source>
        <dbReference type="ARBA" id="ARBA00022679"/>
    </source>
</evidence>
<comment type="caution">
    <text evidence="9">The sequence shown here is derived from an EMBL/GenBank/DDBJ whole genome shotgun (WGS) entry which is preliminary data.</text>
</comment>